<reference evidence="1" key="1">
    <citation type="submission" date="2016-11" db="EMBL/GenBank/DDBJ databases">
        <authorList>
            <person name="Varghese N."/>
            <person name="Submissions S."/>
        </authorList>
    </citation>
    <scope>NUCLEOTIDE SEQUENCE [LARGE SCALE GENOMIC DNA]</scope>
    <source>
        <strain evidence="1">DSM 16785</strain>
    </source>
</reference>
<dbReference type="STRING" id="1122195.SAMN02745164_02048"/>
<keyword evidence="2" id="KW-1185">Reference proteome</keyword>
<name>A0A1M4ZXQ1_MARH1</name>
<dbReference type="RefSeq" id="WP_072865934.1">
    <property type="nucleotide sequence ID" value="NZ_FQUI01000049.1"/>
</dbReference>
<dbReference type="InterPro" id="IPR021321">
    <property type="entry name" value="DUF2922"/>
</dbReference>
<comment type="caution">
    <text evidence="1">The sequence shown here is derived from an EMBL/GenBank/DDBJ whole genome shotgun (WGS) entry which is preliminary data.</text>
</comment>
<organism evidence="1 2">
    <name type="scientific">Marinitoga hydrogenitolerans (strain DSM 16785 / JCM 12826 / AT1271)</name>
    <dbReference type="NCBI Taxonomy" id="1122195"/>
    <lineage>
        <taxon>Bacteria</taxon>
        <taxon>Thermotogati</taxon>
        <taxon>Thermotogota</taxon>
        <taxon>Thermotogae</taxon>
        <taxon>Petrotogales</taxon>
        <taxon>Petrotogaceae</taxon>
        <taxon>Marinitoga</taxon>
    </lineage>
</organism>
<dbReference type="EMBL" id="FQUI01000049">
    <property type="protein sequence ID" value="SHF22833.1"/>
    <property type="molecule type" value="Genomic_DNA"/>
</dbReference>
<dbReference type="OrthoDB" id="47751at2"/>
<gene>
    <name evidence="1" type="ORF">SAMN02745164_02048</name>
</gene>
<dbReference type="AlphaFoldDB" id="A0A1M4ZXQ1"/>
<dbReference type="Pfam" id="PF11148">
    <property type="entry name" value="DUF2922"/>
    <property type="match status" value="1"/>
</dbReference>
<evidence type="ECO:0000313" key="1">
    <source>
        <dbReference type="EMBL" id="SHF22833.1"/>
    </source>
</evidence>
<protein>
    <recommendedName>
        <fullName evidence="3">DUF2922 domain-containing protein</fullName>
    </recommendedName>
</protein>
<proteinExistence type="predicted"/>
<evidence type="ECO:0000313" key="2">
    <source>
        <dbReference type="Proteomes" id="UP000184334"/>
    </source>
</evidence>
<accession>A0A1M4ZXQ1</accession>
<sequence length="70" mass="7933">MARKLRMSFVNTVDGKRKTIYLNDPRTDLTETEVQNAMDTFVGVFIPTGYEKDNAAIVDTTTNELFDLIS</sequence>
<dbReference type="Proteomes" id="UP000184334">
    <property type="component" value="Unassembled WGS sequence"/>
</dbReference>
<evidence type="ECO:0008006" key="3">
    <source>
        <dbReference type="Google" id="ProtNLM"/>
    </source>
</evidence>